<evidence type="ECO:0000256" key="9">
    <source>
        <dbReference type="ARBA" id="ARBA00023002"/>
    </source>
</evidence>
<feature type="binding site" evidence="13">
    <location>
        <position position="48"/>
    </location>
    <ligand>
        <name>[4Fe-4S] cluster</name>
        <dbReference type="ChEBI" id="CHEBI:49883"/>
        <label>1</label>
    </ligand>
</feature>
<evidence type="ECO:0000313" key="18">
    <source>
        <dbReference type="Proteomes" id="UP000077384"/>
    </source>
</evidence>
<dbReference type="GO" id="GO:0033748">
    <property type="term" value="F:hydrogenase (acceptor) activity"/>
    <property type="evidence" value="ECO:0007669"/>
    <property type="project" value="UniProtKB-EC"/>
</dbReference>
<dbReference type="PIRSF" id="PIRSF000310">
    <property type="entry name" value="NiFe_hyd_ssu"/>
    <property type="match status" value="1"/>
</dbReference>
<evidence type="ECO:0000256" key="1">
    <source>
        <dbReference type="ARBA" id="ARBA00001927"/>
    </source>
</evidence>
<feature type="binding site" evidence="13">
    <location>
        <position position="221"/>
    </location>
    <ligand>
        <name>[4Fe-4S] cluster</name>
        <dbReference type="ChEBI" id="CHEBI:49883"/>
        <label>2</label>
    </ligand>
</feature>
<evidence type="ECO:0000256" key="11">
    <source>
        <dbReference type="ARBA" id="ARBA00023014"/>
    </source>
</evidence>
<feature type="binding site" evidence="13">
    <location>
        <position position="256"/>
    </location>
    <ligand>
        <name>[3Fe-4S] cluster</name>
        <dbReference type="ChEBI" id="CHEBI:21137"/>
    </ligand>
</feature>
<dbReference type="Pfam" id="PF01058">
    <property type="entry name" value="Oxidored_q6"/>
    <property type="match status" value="1"/>
</dbReference>
<dbReference type="PATRIC" id="fig|1705578.3.peg.4026"/>
<keyword evidence="11 13" id="KW-0411">Iron-sulfur</keyword>
<keyword evidence="19" id="KW-1185">Reference proteome</keyword>
<dbReference type="Proteomes" id="UP000077384">
    <property type="component" value="Unassembled WGS sequence"/>
</dbReference>
<dbReference type="PANTHER" id="PTHR30013:SF7">
    <property type="entry name" value="HYDROGENASE-2 SMALL CHAIN"/>
    <property type="match status" value="1"/>
</dbReference>
<dbReference type="Gene3D" id="4.10.480.10">
    <property type="entry name" value="Cytochrome-c3 hydrogenase, C-terminal domain"/>
    <property type="match status" value="1"/>
</dbReference>
<dbReference type="Pfam" id="PF14720">
    <property type="entry name" value="NiFe_hyd_SSU_C"/>
    <property type="match status" value="1"/>
</dbReference>
<feature type="binding site" evidence="13">
    <location>
        <position position="181"/>
    </location>
    <ligand>
        <name>[4Fe-4S] cluster</name>
        <dbReference type="ChEBI" id="CHEBI:49883"/>
        <label>1</label>
    </ligand>
</feature>
<feature type="domain" description="Cytochrome-c3 hydrogenase C-terminal" evidence="15">
    <location>
        <begin position="213"/>
        <end position="290"/>
    </location>
</feature>
<keyword evidence="10 13" id="KW-0408">Iron</keyword>
<evidence type="ECO:0000259" key="14">
    <source>
        <dbReference type="Pfam" id="PF01058"/>
    </source>
</evidence>
<dbReference type="SUPFAM" id="SSF56770">
    <property type="entry name" value="HydA/Nqo6-like"/>
    <property type="match status" value="1"/>
</dbReference>
<dbReference type="GO" id="GO:0051539">
    <property type="term" value="F:4 iron, 4 sulfur cluster binding"/>
    <property type="evidence" value="ECO:0007669"/>
    <property type="project" value="UniProtKB-KW"/>
</dbReference>
<comment type="subunit">
    <text evidence="5">Heterodimer of a large and a small subunit.</text>
</comment>
<dbReference type="EMBL" id="LROR01000035">
    <property type="protein sequence ID" value="OBR96006.1"/>
    <property type="molecule type" value="Genomic_DNA"/>
</dbReference>
<evidence type="ECO:0000256" key="5">
    <source>
        <dbReference type="ARBA" id="ARBA00011771"/>
    </source>
</evidence>
<sequence>MNTRNKVICPLIVDKERSSKAFTSEAIDLIKRGKTKKLNAIWLEVTGCSGNIISFLNSENPGLDYILEKLINLKYNNTLMTSEGEYAFKQFLDTLNTEFILLVDGAVSTAQNGFYNIVANYEGKPVTALEAVKMAGEKAKYVLCVGTCASYGGISAARPNPSESKSVKEILNREVIRLPGCPCHPDWVVGTLAHLAAFGKPQLDKEGRPLLFYGITIHDSCTRRGFFDNRIFAKKFGEYGCMFKLGCRGPVTKTDCPRRKWNGYVNWPVEDNTNCIGCANSRFPDGMEPFVRY</sequence>
<name>A0A162LHV7_9CLOT</name>
<dbReference type="GO" id="GO:0009061">
    <property type="term" value="P:anaerobic respiration"/>
    <property type="evidence" value="ECO:0007669"/>
    <property type="project" value="TreeGrafter"/>
</dbReference>
<evidence type="ECO:0000256" key="10">
    <source>
        <dbReference type="ARBA" id="ARBA00023004"/>
    </source>
</evidence>
<dbReference type="PANTHER" id="PTHR30013">
    <property type="entry name" value="NIFE / NIFESE HYDROGENASE SMALL SUBUNIT FAMILY MEMBER"/>
    <property type="match status" value="1"/>
</dbReference>
<dbReference type="InterPro" id="IPR001821">
    <property type="entry name" value="NiFe_hydrogenase_ssu"/>
</dbReference>
<evidence type="ECO:0000313" key="17">
    <source>
        <dbReference type="EMBL" id="OBR96006.1"/>
    </source>
</evidence>
<keyword evidence="9 16" id="KW-0560">Oxidoreductase</keyword>
<comment type="subcellular location">
    <subcellularLocation>
        <location evidence="3">Cell envelope</location>
    </subcellularLocation>
</comment>
<evidence type="ECO:0000313" key="19">
    <source>
        <dbReference type="Proteomes" id="UP000093694"/>
    </source>
</evidence>
<keyword evidence="7 13" id="KW-0479">Metal-binding</keyword>
<keyword evidence="8" id="KW-0732">Signal</keyword>
<accession>A0A162LHV7</accession>
<dbReference type="PRINTS" id="PR00614">
    <property type="entry name" value="NIHGNASESMLL"/>
</dbReference>
<evidence type="ECO:0000256" key="6">
    <source>
        <dbReference type="ARBA" id="ARBA00022485"/>
    </source>
</evidence>
<dbReference type="InterPro" id="IPR027394">
    <property type="entry name" value="Cytochrome-c3_hydrogenase_C"/>
</dbReference>
<dbReference type="GO" id="GO:0030313">
    <property type="term" value="C:cell envelope"/>
    <property type="evidence" value="ECO:0007669"/>
    <property type="project" value="UniProtKB-SubCell"/>
</dbReference>
<organism evidence="16 18">
    <name type="scientific">Clostridium coskatii</name>
    <dbReference type="NCBI Taxonomy" id="1705578"/>
    <lineage>
        <taxon>Bacteria</taxon>
        <taxon>Bacillati</taxon>
        <taxon>Bacillota</taxon>
        <taxon>Clostridia</taxon>
        <taxon>Eubacteriales</taxon>
        <taxon>Clostridiaceae</taxon>
        <taxon>Clostridium</taxon>
    </lineage>
</organism>
<proteinExistence type="inferred from homology"/>
<dbReference type="GO" id="GO:0009375">
    <property type="term" value="C:ferredoxin hydrogenase complex"/>
    <property type="evidence" value="ECO:0007669"/>
    <property type="project" value="InterPro"/>
</dbReference>
<evidence type="ECO:0000256" key="12">
    <source>
        <dbReference type="ARBA" id="ARBA00023291"/>
    </source>
</evidence>
<dbReference type="GO" id="GO:0051538">
    <property type="term" value="F:3 iron, 4 sulfur cluster binding"/>
    <property type="evidence" value="ECO:0007669"/>
    <property type="project" value="UniProtKB-KW"/>
</dbReference>
<feature type="domain" description="NADH:ubiquinone oxidoreductase-like 20kDa subunit" evidence="14">
    <location>
        <begin position="48"/>
        <end position="195"/>
    </location>
</feature>
<feature type="binding site" evidence="13">
    <location>
        <position position="278"/>
    </location>
    <ligand>
        <name>[3Fe-4S] cluster</name>
        <dbReference type="ChEBI" id="CHEBI:21137"/>
    </ligand>
</feature>
<protein>
    <submittedName>
        <fullName evidence="16">Periplasmic [NiFeSe] hydrogenase small subunit</fullName>
        <ecNumber evidence="16">1.12.99.6</ecNumber>
    </submittedName>
</protein>
<evidence type="ECO:0000256" key="7">
    <source>
        <dbReference type="ARBA" id="ARBA00022723"/>
    </source>
</evidence>
<dbReference type="GO" id="GO:0046872">
    <property type="term" value="F:metal ion binding"/>
    <property type="evidence" value="ECO:0007669"/>
    <property type="project" value="UniProtKB-KW"/>
</dbReference>
<comment type="cofactor">
    <cofactor evidence="1">
        <name>[3Fe-4S] cluster</name>
        <dbReference type="ChEBI" id="CHEBI:21137"/>
    </cofactor>
</comment>
<evidence type="ECO:0000256" key="4">
    <source>
        <dbReference type="ARBA" id="ARBA00006605"/>
    </source>
</evidence>
<reference evidence="16 18" key="1">
    <citation type="journal article" date="2015" name="Biotechnol. Bioeng.">
        <title>Genome sequence and phenotypic characterization of Caulobacter segnis.</title>
        <authorList>
            <person name="Patel S."/>
            <person name="Fletcher B."/>
            <person name="Scott D.C."/>
            <person name="Ely B."/>
        </authorList>
    </citation>
    <scope>NUCLEOTIDE SEQUENCE [LARGE SCALE GENOMIC DNA]</scope>
    <source>
        <strain evidence="16 18">PS02</strain>
    </source>
</reference>
<evidence type="ECO:0000256" key="2">
    <source>
        <dbReference type="ARBA" id="ARBA00001966"/>
    </source>
</evidence>
<dbReference type="GO" id="GO:0009055">
    <property type="term" value="F:electron transfer activity"/>
    <property type="evidence" value="ECO:0007669"/>
    <property type="project" value="TreeGrafter"/>
</dbReference>
<dbReference type="GO" id="GO:0044569">
    <property type="term" value="C:[Ni-Fe] hydrogenase complex"/>
    <property type="evidence" value="ECO:0007669"/>
    <property type="project" value="TreeGrafter"/>
</dbReference>
<reference evidence="17 19" key="2">
    <citation type="journal article" date="2016" name="Front. Microbiol.">
        <title>Industrial Acetogenic Biocatalysts: A Comparative Metabolic and Genomic Analysis.</title>
        <authorList>
            <person name="Bengelsdorf F."/>
            <person name="Poehlein A."/>
            <person name="Sonja S."/>
            <person name="Erz C."/>
            <person name="Hummel T."/>
            <person name="Hoffmeister S."/>
            <person name="Daniel R."/>
            <person name="Durre P."/>
        </authorList>
    </citation>
    <scope>NUCLEOTIDE SEQUENCE [LARGE SCALE GENOMIC DNA]</scope>
    <source>
        <strain evidence="17 19">PTA-10522</strain>
    </source>
</reference>
<dbReference type="RefSeq" id="WP_063600656.1">
    <property type="nucleotide sequence ID" value="NZ_LITQ01000010.1"/>
</dbReference>
<feature type="binding site" evidence="13">
    <location>
        <position position="148"/>
    </location>
    <ligand>
        <name>[4Fe-4S] cluster</name>
        <dbReference type="ChEBI" id="CHEBI:49883"/>
        <label>1</label>
    </ligand>
</feature>
<dbReference type="Proteomes" id="UP000093694">
    <property type="component" value="Unassembled WGS sequence"/>
</dbReference>
<dbReference type="GO" id="GO:0016020">
    <property type="term" value="C:membrane"/>
    <property type="evidence" value="ECO:0007669"/>
    <property type="project" value="TreeGrafter"/>
</dbReference>
<dbReference type="EC" id="1.12.99.6" evidence="16"/>
<evidence type="ECO:0000256" key="13">
    <source>
        <dbReference type="PIRSR" id="PIRSR000310-1"/>
    </source>
</evidence>
<dbReference type="GO" id="GO:0008901">
    <property type="term" value="F:ferredoxin hydrogenase activity"/>
    <property type="evidence" value="ECO:0007669"/>
    <property type="project" value="InterPro"/>
</dbReference>
<feature type="binding site" evidence="13">
    <location>
        <position position="275"/>
    </location>
    <ligand>
        <name>[3Fe-4S] cluster</name>
        <dbReference type="ChEBI" id="CHEBI:21137"/>
    </ligand>
</feature>
<dbReference type="AlphaFoldDB" id="A0A162LHV7"/>
<gene>
    <name evidence="17" type="ORF">CLCOS_10950</name>
    <name evidence="16" type="ORF">WX73_03938</name>
</gene>
<comment type="cofactor">
    <cofactor evidence="2">
        <name>[4Fe-4S] cluster</name>
        <dbReference type="ChEBI" id="CHEBI:49883"/>
    </cofactor>
</comment>
<dbReference type="InterPro" id="IPR037148">
    <property type="entry name" value="NiFe-Hase_small_C_sf"/>
</dbReference>
<dbReference type="InterPro" id="IPR006137">
    <property type="entry name" value="NADH_UbQ_OxRdtase-like_20kDa"/>
</dbReference>
<dbReference type="NCBIfam" id="TIGR00391">
    <property type="entry name" value="hydA"/>
    <property type="match status" value="1"/>
</dbReference>
<keyword evidence="6 13" id="KW-0004">4Fe-4S</keyword>
<comment type="caution">
    <text evidence="16">The sequence shown here is derived from an EMBL/GenBank/DDBJ whole genome shotgun (WGS) entry which is preliminary data.</text>
</comment>
<keyword evidence="12 13" id="KW-0003">3Fe-4S</keyword>
<evidence type="ECO:0000256" key="8">
    <source>
        <dbReference type="ARBA" id="ARBA00022729"/>
    </source>
</evidence>
<evidence type="ECO:0000259" key="15">
    <source>
        <dbReference type="Pfam" id="PF14720"/>
    </source>
</evidence>
<feature type="binding site" evidence="13">
    <location>
        <position position="241"/>
    </location>
    <ligand>
        <name>[4Fe-4S] cluster</name>
        <dbReference type="ChEBI" id="CHEBI:49883"/>
        <label>2</label>
    </ligand>
</feature>
<evidence type="ECO:0000256" key="3">
    <source>
        <dbReference type="ARBA" id="ARBA00004196"/>
    </source>
</evidence>
<feature type="binding site" evidence="13">
    <location>
        <position position="218"/>
    </location>
    <ligand>
        <name>[4Fe-4S] cluster</name>
        <dbReference type="ChEBI" id="CHEBI:49883"/>
        <label>2</label>
    </ligand>
</feature>
<feature type="binding site" evidence="13">
    <location>
        <position position="247"/>
    </location>
    <ligand>
        <name>[4Fe-4S] cluster</name>
        <dbReference type="ChEBI" id="CHEBI:49883"/>
        <label>2</label>
    </ligand>
</feature>
<dbReference type="EMBL" id="LITQ01000010">
    <property type="protein sequence ID" value="OAA93716.1"/>
    <property type="molecule type" value="Genomic_DNA"/>
</dbReference>
<evidence type="ECO:0000313" key="16">
    <source>
        <dbReference type="EMBL" id="OAA93716.1"/>
    </source>
</evidence>
<dbReference type="Gene3D" id="3.40.50.700">
    <property type="entry name" value="NADH:ubiquinone oxidoreductase-like, 20kDa subunit"/>
    <property type="match status" value="1"/>
</dbReference>
<comment type="similarity">
    <text evidence="4">Belongs to the [NiFe]/[NiFeSe] hydrogenase small subunit family.</text>
</comment>
<dbReference type="InterPro" id="IPR037024">
    <property type="entry name" value="NiFe_Hase_small_N_sf"/>
</dbReference>